<accession>A0A4Y2NFU4</accession>
<proteinExistence type="predicted"/>
<evidence type="ECO:0000313" key="2">
    <source>
        <dbReference type="EMBL" id="GBN37584.1"/>
    </source>
</evidence>
<dbReference type="EMBL" id="BGPR01209182">
    <property type="protein sequence ID" value="GBN37584.1"/>
    <property type="molecule type" value="Genomic_DNA"/>
</dbReference>
<gene>
    <name evidence="2" type="ORF">AVEN_76437_1</name>
</gene>
<evidence type="ECO:0000256" key="1">
    <source>
        <dbReference type="SAM" id="MobiDB-lite"/>
    </source>
</evidence>
<organism evidence="2 3">
    <name type="scientific">Araneus ventricosus</name>
    <name type="common">Orbweaver spider</name>
    <name type="synonym">Epeira ventricosa</name>
    <dbReference type="NCBI Taxonomy" id="182803"/>
    <lineage>
        <taxon>Eukaryota</taxon>
        <taxon>Metazoa</taxon>
        <taxon>Ecdysozoa</taxon>
        <taxon>Arthropoda</taxon>
        <taxon>Chelicerata</taxon>
        <taxon>Arachnida</taxon>
        <taxon>Araneae</taxon>
        <taxon>Araneomorphae</taxon>
        <taxon>Entelegynae</taxon>
        <taxon>Araneoidea</taxon>
        <taxon>Araneidae</taxon>
        <taxon>Araneus</taxon>
    </lineage>
</organism>
<reference evidence="2 3" key="1">
    <citation type="journal article" date="2019" name="Sci. Rep.">
        <title>Orb-weaving spider Araneus ventricosus genome elucidates the spidroin gene catalogue.</title>
        <authorList>
            <person name="Kono N."/>
            <person name="Nakamura H."/>
            <person name="Ohtoshi R."/>
            <person name="Moran D.A.P."/>
            <person name="Shinohara A."/>
            <person name="Yoshida Y."/>
            <person name="Fujiwara M."/>
            <person name="Mori M."/>
            <person name="Tomita M."/>
            <person name="Arakawa K."/>
        </authorList>
    </citation>
    <scope>NUCLEOTIDE SEQUENCE [LARGE SCALE GENOMIC DNA]</scope>
</reference>
<dbReference type="Proteomes" id="UP000499080">
    <property type="component" value="Unassembled WGS sequence"/>
</dbReference>
<keyword evidence="3" id="KW-1185">Reference proteome</keyword>
<protein>
    <submittedName>
        <fullName evidence="2">Uncharacterized protein</fullName>
    </submittedName>
</protein>
<feature type="region of interest" description="Disordered" evidence="1">
    <location>
        <begin position="39"/>
        <end position="59"/>
    </location>
</feature>
<feature type="non-terminal residue" evidence="2">
    <location>
        <position position="1"/>
    </location>
</feature>
<name>A0A4Y2NFU4_ARAVE</name>
<evidence type="ECO:0000313" key="3">
    <source>
        <dbReference type="Proteomes" id="UP000499080"/>
    </source>
</evidence>
<sequence>DKPTYSIFVVLPLISSIPTSNQPQIRDFDESGSVLDLSESGRNILGTEKPRLQRTSHNE</sequence>
<dbReference type="AlphaFoldDB" id="A0A4Y2NFU4"/>
<comment type="caution">
    <text evidence="2">The sequence shown here is derived from an EMBL/GenBank/DDBJ whole genome shotgun (WGS) entry which is preliminary data.</text>
</comment>
<feature type="compositionally biased region" description="Basic and acidic residues" evidence="1">
    <location>
        <begin position="48"/>
        <end position="59"/>
    </location>
</feature>